<evidence type="ECO:0000256" key="1">
    <source>
        <dbReference type="ARBA" id="ARBA00006464"/>
    </source>
</evidence>
<dbReference type="PANTHER" id="PTHR30576:SF0">
    <property type="entry name" value="UNDECAPRENYL-PHOSPHATE N-ACETYLGALACTOSAMINYL 1-PHOSPHATE TRANSFERASE-RELATED"/>
    <property type="match status" value="1"/>
</dbReference>
<keyword evidence="3" id="KW-1133">Transmembrane helix</keyword>
<dbReference type="OrthoDB" id="9808602at2"/>
<dbReference type="GO" id="GO:0016780">
    <property type="term" value="F:phosphotransferase activity, for other substituted phosphate groups"/>
    <property type="evidence" value="ECO:0007669"/>
    <property type="project" value="TreeGrafter"/>
</dbReference>
<sequence>MKVFISDAVGGAATDHALERIEPVGTIQCKRGLVLPVPANRNLPVVSRGKTPARPCNWHQSLGKRLFDLAVAVAVAPVVVPVLCLAIMALLLEGGNPFFIQERLGKGGRIFRMWKLRTMVPDAERKLQFYLDNDSEMSREWETTQKLKNDPRVTRVGAFLRKTSIDELPQFWNVLKGDMSIVGPRPMMPDQLRHYGDASAYLAQLPGITGPWQVGVRNDSDFAHRARMDAAYLRTASFAEDIRYLMRTVGAVVRATGC</sequence>
<gene>
    <name evidence="5" type="ORF">SAMN05421751_102248</name>
</gene>
<keyword evidence="6" id="KW-1185">Reference proteome</keyword>
<accession>A0A1H5THN5</accession>
<dbReference type="Proteomes" id="UP000236742">
    <property type="component" value="Unassembled WGS sequence"/>
</dbReference>
<name>A0A1H5THN5_9RHOB</name>
<dbReference type="InterPro" id="IPR003362">
    <property type="entry name" value="Bact_transf"/>
</dbReference>
<evidence type="ECO:0000256" key="3">
    <source>
        <dbReference type="SAM" id="Phobius"/>
    </source>
</evidence>
<dbReference type="EMBL" id="FNVD01000002">
    <property type="protein sequence ID" value="SEF61527.1"/>
    <property type="molecule type" value="Genomic_DNA"/>
</dbReference>
<keyword evidence="3" id="KW-0812">Transmembrane</keyword>
<evidence type="ECO:0000259" key="4">
    <source>
        <dbReference type="Pfam" id="PF02397"/>
    </source>
</evidence>
<organism evidence="5 6">
    <name type="scientific">Jhaorihella thermophila</name>
    <dbReference type="NCBI Taxonomy" id="488547"/>
    <lineage>
        <taxon>Bacteria</taxon>
        <taxon>Pseudomonadati</taxon>
        <taxon>Pseudomonadota</taxon>
        <taxon>Alphaproteobacteria</taxon>
        <taxon>Rhodobacterales</taxon>
        <taxon>Paracoccaceae</taxon>
        <taxon>Jhaorihella</taxon>
    </lineage>
</organism>
<comment type="similarity">
    <text evidence="1">Belongs to the bacterial sugar transferase family.</text>
</comment>
<dbReference type="PANTHER" id="PTHR30576">
    <property type="entry name" value="COLANIC BIOSYNTHESIS UDP-GLUCOSE LIPID CARRIER TRANSFERASE"/>
    <property type="match status" value="1"/>
</dbReference>
<evidence type="ECO:0000313" key="6">
    <source>
        <dbReference type="Proteomes" id="UP000236742"/>
    </source>
</evidence>
<reference evidence="5 6" key="1">
    <citation type="submission" date="2016-10" db="EMBL/GenBank/DDBJ databases">
        <authorList>
            <person name="de Groot N.N."/>
        </authorList>
    </citation>
    <scope>NUCLEOTIDE SEQUENCE [LARGE SCALE GENOMIC DNA]</scope>
    <source>
        <strain evidence="5 6">DSM 23413</strain>
    </source>
</reference>
<dbReference type="RefSeq" id="WP_104006891.1">
    <property type="nucleotide sequence ID" value="NZ_FNVD01000002.1"/>
</dbReference>
<feature type="domain" description="Bacterial sugar transferase" evidence="4">
    <location>
        <begin position="64"/>
        <end position="253"/>
    </location>
</feature>
<proteinExistence type="inferred from homology"/>
<dbReference type="Pfam" id="PF02397">
    <property type="entry name" value="Bac_transf"/>
    <property type="match status" value="1"/>
</dbReference>
<keyword evidence="3" id="KW-0472">Membrane</keyword>
<feature type="transmembrane region" description="Helical" evidence="3">
    <location>
        <begin position="69"/>
        <end position="92"/>
    </location>
</feature>
<keyword evidence="5" id="KW-0808">Transferase</keyword>
<dbReference type="GO" id="GO:0000271">
    <property type="term" value="P:polysaccharide biosynthetic process"/>
    <property type="evidence" value="ECO:0007669"/>
    <property type="project" value="UniProtKB-KW"/>
</dbReference>
<evidence type="ECO:0000313" key="5">
    <source>
        <dbReference type="EMBL" id="SEF61527.1"/>
    </source>
</evidence>
<dbReference type="AlphaFoldDB" id="A0A1H5THN5"/>
<evidence type="ECO:0000256" key="2">
    <source>
        <dbReference type="ARBA" id="ARBA00023169"/>
    </source>
</evidence>
<keyword evidence="2" id="KW-0270">Exopolysaccharide synthesis</keyword>
<protein>
    <submittedName>
        <fullName evidence="5">Sugar transferase involved in LPS biosynthesis (Colanic, teichoic acid)</fullName>
    </submittedName>
</protein>